<dbReference type="AlphaFoldDB" id="A0A2U8FSZ0"/>
<dbReference type="KEGG" id="aon:DEH84_12410"/>
<evidence type="ECO:0000313" key="1">
    <source>
        <dbReference type="EMBL" id="AWI54130.1"/>
    </source>
</evidence>
<accession>A0A2U8FSZ0</accession>
<evidence type="ECO:0000313" key="2">
    <source>
        <dbReference type="Proteomes" id="UP000244892"/>
    </source>
</evidence>
<dbReference type="EMBL" id="CP029210">
    <property type="protein sequence ID" value="AWI54130.1"/>
    <property type="molecule type" value="Genomic_DNA"/>
</dbReference>
<dbReference type="Proteomes" id="UP000244892">
    <property type="component" value="Chromosome"/>
</dbReference>
<organism evidence="1 2">
    <name type="scientific">Aquabacterium olei</name>
    <dbReference type="NCBI Taxonomy" id="1296669"/>
    <lineage>
        <taxon>Bacteria</taxon>
        <taxon>Pseudomonadati</taxon>
        <taxon>Pseudomonadota</taxon>
        <taxon>Betaproteobacteria</taxon>
        <taxon>Burkholderiales</taxon>
        <taxon>Aquabacterium</taxon>
    </lineage>
</organism>
<reference evidence="1 2" key="1">
    <citation type="submission" date="2018-05" db="EMBL/GenBank/DDBJ databases">
        <title>complete genome sequence of Aquabacterium olei NBRC 110486.</title>
        <authorList>
            <person name="Tang B."/>
            <person name="Chang J."/>
            <person name="Zhang L."/>
            <person name="Yang H."/>
        </authorList>
    </citation>
    <scope>NUCLEOTIDE SEQUENCE [LARGE SCALE GENOMIC DNA]</scope>
    <source>
        <strain evidence="1 2">NBRC 110486</strain>
    </source>
</reference>
<gene>
    <name evidence="1" type="ORF">DEH84_12410</name>
</gene>
<name>A0A2U8FSZ0_9BURK</name>
<protein>
    <submittedName>
        <fullName evidence="1">Uncharacterized protein</fullName>
    </submittedName>
</protein>
<proteinExistence type="predicted"/>
<keyword evidence="2" id="KW-1185">Reference proteome</keyword>
<sequence length="109" mass="11949">MGVSFRGLPGMSAVELVSRLGLRVSQVSASGANKGMARANAGFHRDSIPLRARCNDRAERAKPLWLLEKTAMEGAPVLRRPDSMHQGHLLHGLRRFVTMLRVDTGGTRM</sequence>